<feature type="compositionally biased region" description="Basic residues" evidence="6">
    <location>
        <begin position="319"/>
        <end position="328"/>
    </location>
</feature>
<comment type="caution">
    <text evidence="7">The sequence shown here is derived from an EMBL/GenBank/DDBJ whole genome shotgun (WGS) entry which is preliminary data.</text>
</comment>
<dbReference type="InterPro" id="IPR029063">
    <property type="entry name" value="SAM-dependent_MTases_sf"/>
</dbReference>
<evidence type="ECO:0000256" key="5">
    <source>
        <dbReference type="ARBA" id="ARBA00022691"/>
    </source>
</evidence>
<keyword evidence="5" id="KW-0949">S-adenosyl-L-methionine</keyword>
<gene>
    <name evidence="7" type="ORF">ACFPM7_19975</name>
</gene>
<evidence type="ECO:0000313" key="8">
    <source>
        <dbReference type="Proteomes" id="UP001596157"/>
    </source>
</evidence>
<keyword evidence="4" id="KW-0808">Transferase</keyword>
<proteinExistence type="predicted"/>
<keyword evidence="8" id="KW-1185">Reference proteome</keyword>
<evidence type="ECO:0000256" key="2">
    <source>
        <dbReference type="ARBA" id="ARBA00022573"/>
    </source>
</evidence>
<name>A0ABW0ESZ8_9PSEU</name>
<dbReference type="Gene3D" id="3.40.50.150">
    <property type="entry name" value="Vaccinia Virus protein VP39"/>
    <property type="match status" value="1"/>
</dbReference>
<dbReference type="PANTHER" id="PTHR43182">
    <property type="entry name" value="COBALT-PRECORRIN-6B C(15)-METHYLTRANSFERASE (DECARBOXYLATING)"/>
    <property type="match status" value="1"/>
</dbReference>
<evidence type="ECO:0000256" key="1">
    <source>
        <dbReference type="ARBA" id="ARBA00004953"/>
    </source>
</evidence>
<protein>
    <submittedName>
        <fullName evidence="7">Precorrin-6y C5,15-methyltransferase (Decarboxylating) subunit CbiE</fullName>
    </submittedName>
</protein>
<accession>A0ABW0ESZ8</accession>
<dbReference type="PANTHER" id="PTHR43182:SF1">
    <property type="entry name" value="COBALT-PRECORRIN-7 C(5)-METHYLTRANSFERASE"/>
    <property type="match status" value="1"/>
</dbReference>
<reference evidence="8" key="1">
    <citation type="journal article" date="2019" name="Int. J. Syst. Evol. Microbiol.">
        <title>The Global Catalogue of Microorganisms (GCM) 10K type strain sequencing project: providing services to taxonomists for standard genome sequencing and annotation.</title>
        <authorList>
            <consortium name="The Broad Institute Genomics Platform"/>
            <consortium name="The Broad Institute Genome Sequencing Center for Infectious Disease"/>
            <person name="Wu L."/>
            <person name="Ma J."/>
        </authorList>
    </citation>
    <scope>NUCLEOTIDE SEQUENCE [LARGE SCALE GENOMIC DNA]</scope>
    <source>
        <strain evidence="8">CCUG 59778</strain>
    </source>
</reference>
<sequence length="328" mass="34730">MTPWLPDVTRLAEMAKRPWDEITVVSAEGRDFRRAVNLCRARPAVAVRTAPGAGPAELARELVGWHRYLAVLENVGGATEQLSIVDSTEAERKAWRTPNLVLCLSSLEGERAHRWLSSEPVPDGKGWALPATAFATREGHWIPEHIRALALARLAPRPGALLWDVCAGAGAGAIGIEAALLGAAVVAVERDAALCVRVVANANAHGVDVRLEDGELPRALRGLPRPDAVFLGRSTPELVRACAGAGAGRIVVLVTELDHLGATRSTLTGAGYTVGGCQLSAAPLVDGPDGGTAVRPAETSFLVWGSRTDSDDTDATTPTRRHRRDDTD</sequence>
<comment type="pathway">
    <text evidence="1">Cofactor biosynthesis; adenosylcobalamin biosynthesis.</text>
</comment>
<feature type="region of interest" description="Disordered" evidence="6">
    <location>
        <begin position="305"/>
        <end position="328"/>
    </location>
</feature>
<dbReference type="RefSeq" id="WP_378249180.1">
    <property type="nucleotide sequence ID" value="NZ_JBHSKF010000010.1"/>
</dbReference>
<dbReference type="EMBL" id="JBHSKF010000010">
    <property type="protein sequence ID" value="MFC5289336.1"/>
    <property type="molecule type" value="Genomic_DNA"/>
</dbReference>
<dbReference type="Proteomes" id="UP001596157">
    <property type="component" value="Unassembled WGS sequence"/>
</dbReference>
<organism evidence="7 8">
    <name type="scientific">Actinokineospora guangxiensis</name>
    <dbReference type="NCBI Taxonomy" id="1490288"/>
    <lineage>
        <taxon>Bacteria</taxon>
        <taxon>Bacillati</taxon>
        <taxon>Actinomycetota</taxon>
        <taxon>Actinomycetes</taxon>
        <taxon>Pseudonocardiales</taxon>
        <taxon>Pseudonocardiaceae</taxon>
        <taxon>Actinokineospora</taxon>
    </lineage>
</organism>
<keyword evidence="2" id="KW-0169">Cobalamin biosynthesis</keyword>
<dbReference type="InterPro" id="IPR050714">
    <property type="entry name" value="Cobalamin_biosynth_MTase"/>
</dbReference>
<evidence type="ECO:0000313" key="7">
    <source>
        <dbReference type="EMBL" id="MFC5289336.1"/>
    </source>
</evidence>
<evidence type="ECO:0000256" key="4">
    <source>
        <dbReference type="ARBA" id="ARBA00022679"/>
    </source>
</evidence>
<evidence type="ECO:0000256" key="6">
    <source>
        <dbReference type="SAM" id="MobiDB-lite"/>
    </source>
</evidence>
<keyword evidence="3" id="KW-0489">Methyltransferase</keyword>
<dbReference type="SUPFAM" id="SSF53335">
    <property type="entry name" value="S-adenosyl-L-methionine-dependent methyltransferases"/>
    <property type="match status" value="1"/>
</dbReference>
<evidence type="ECO:0000256" key="3">
    <source>
        <dbReference type="ARBA" id="ARBA00022603"/>
    </source>
</evidence>